<evidence type="ECO:0000313" key="4">
    <source>
        <dbReference type="Proteomes" id="UP001360560"/>
    </source>
</evidence>
<sequence>MRFCHWWVLLQGTLIAASGVSVHLLLMSRIHSQLPEDVKPFYSYLQAGAFFPDSYYNCFGDKLDEAAEDAHWPPFLLSAAKYHHHQQGKPKVDWKAAKMVHLSMANSHHDDDDNRKKFRAFLYGIFSHQIADATWHSIRMNHGLLSHLAALEFDGDVEAAHSFLDTGGDLLVLRKLSANTDIFSKEQSIQDYFMVPWKAPIKEMVEIYHRLGHYDVSDYNMKFCLNRGFTGLSLEMKGYKLSSHAYIEQSPHLYDILDDYYLGGLEEIETSILRCMPNLDEWLDDANSELNNMDPWELCRAKLVEPRTAATLQDNHQVIQKSLNDDGYFVSPMVPNGRFGKDIELGNFLGEQVGLCAAVGSIYEDLDGTIYIIPLMGLRALENVKMTKVNQSIKKVSGSPEKYGYKIKNFVVETVTGDNIVIRHELLVVVSPGSGTVDIIKGSNTLLRFNFGGEFEQMGTDFELADMNGDGIEDFVFSSPFSGKNQRGSVVVLDGKKILIKVLTESPQYFQQDFVNVFVSQDYPTNRINAEIVDVSYKEFDPIILTIPDALRLSTGYENFGSTISVSGEYLYVGVTSISRVLVYDKLAITTSSSKSLPKFIIPHYGGAPYEFDGKAIPRITSRFSGQFGSKFMASGTYDGVEWILIGAHSESYSNCKRCGGLYLYTIVGNHCKLVTKVIMKVDSFPEYDLSFSKFGISGHLDANGTTVYISSPYLNNTGAIWKFDVSTLLEISTATATATPDVVELEDIVAIGVSGNGYTGFGNALKTYCDVYGETRLIVGLPDYGYRELANDAWKLVGRVGIYTL</sequence>
<dbReference type="RefSeq" id="XP_064852573.1">
    <property type="nucleotide sequence ID" value="XM_064996501.1"/>
</dbReference>
<dbReference type="Proteomes" id="UP001360560">
    <property type="component" value="Unassembled WGS sequence"/>
</dbReference>
<dbReference type="PANTHER" id="PTHR23221">
    <property type="entry name" value="GLYCOSYLPHOSPHATIDYLINOSITOL PHOSPHOLIPASE D"/>
    <property type="match status" value="1"/>
</dbReference>
<reference evidence="3 4" key="1">
    <citation type="journal article" date="2023" name="Elife">
        <title>Identification of key yeast species and microbe-microbe interactions impacting larval growth of Drosophila in the wild.</title>
        <authorList>
            <person name="Mure A."/>
            <person name="Sugiura Y."/>
            <person name="Maeda R."/>
            <person name="Honda K."/>
            <person name="Sakurai N."/>
            <person name="Takahashi Y."/>
            <person name="Watada M."/>
            <person name="Katoh T."/>
            <person name="Gotoh A."/>
            <person name="Gotoh Y."/>
            <person name="Taniguchi I."/>
            <person name="Nakamura K."/>
            <person name="Hayashi T."/>
            <person name="Katayama T."/>
            <person name="Uemura T."/>
            <person name="Hattori Y."/>
        </authorList>
    </citation>
    <scope>NUCLEOTIDE SEQUENCE [LARGE SCALE GENOMIC DNA]</scope>
    <source>
        <strain evidence="3 4">SC-9</strain>
    </source>
</reference>
<evidence type="ECO:0000259" key="2">
    <source>
        <dbReference type="Pfam" id="PF00882"/>
    </source>
</evidence>
<keyword evidence="1" id="KW-0732">Signal</keyword>
<organism evidence="3 4">
    <name type="scientific">Saccharomycopsis crataegensis</name>
    <dbReference type="NCBI Taxonomy" id="43959"/>
    <lineage>
        <taxon>Eukaryota</taxon>
        <taxon>Fungi</taxon>
        <taxon>Dikarya</taxon>
        <taxon>Ascomycota</taxon>
        <taxon>Saccharomycotina</taxon>
        <taxon>Saccharomycetes</taxon>
        <taxon>Saccharomycopsidaceae</taxon>
        <taxon>Saccharomycopsis</taxon>
    </lineage>
</organism>
<dbReference type="InterPro" id="IPR028994">
    <property type="entry name" value="Integrin_alpha_N"/>
</dbReference>
<proteinExistence type="predicted"/>
<dbReference type="Gene3D" id="2.130.10.130">
    <property type="entry name" value="Integrin alpha, N-terminal"/>
    <property type="match status" value="1"/>
</dbReference>
<gene>
    <name evidence="3" type="ORF">DASC09_028980</name>
</gene>
<dbReference type="SUPFAM" id="SSF69318">
    <property type="entry name" value="Integrin alpha N-terminal domain"/>
    <property type="match status" value="1"/>
</dbReference>
<evidence type="ECO:0000313" key="3">
    <source>
        <dbReference type="EMBL" id="GMM35573.1"/>
    </source>
</evidence>
<feature type="signal peptide" evidence="1">
    <location>
        <begin position="1"/>
        <end position="19"/>
    </location>
</feature>
<feature type="chain" id="PRO_5043910369" description="Phospholipase C/D domain-containing protein" evidence="1">
    <location>
        <begin position="20"/>
        <end position="806"/>
    </location>
</feature>
<dbReference type="InterPro" id="IPR029002">
    <property type="entry name" value="PLPC/GPLD1"/>
</dbReference>
<protein>
    <recommendedName>
        <fullName evidence="2">Phospholipase C/D domain-containing protein</fullName>
    </recommendedName>
</protein>
<dbReference type="AlphaFoldDB" id="A0AAV5QLB5"/>
<name>A0AAV5QLB5_9ASCO</name>
<evidence type="ECO:0000256" key="1">
    <source>
        <dbReference type="SAM" id="SignalP"/>
    </source>
</evidence>
<feature type="domain" description="Phospholipase C/D" evidence="2">
    <location>
        <begin position="22"/>
        <end position="187"/>
    </location>
</feature>
<accession>A0AAV5QLB5</accession>
<comment type="caution">
    <text evidence="3">The sequence shown here is derived from an EMBL/GenBank/DDBJ whole genome shotgun (WGS) entry which is preliminary data.</text>
</comment>
<dbReference type="Pfam" id="PF00882">
    <property type="entry name" value="Zn_dep_PLPC"/>
    <property type="match status" value="1"/>
</dbReference>
<dbReference type="EMBL" id="BTFZ01000010">
    <property type="protein sequence ID" value="GMM35573.1"/>
    <property type="molecule type" value="Genomic_DNA"/>
</dbReference>
<dbReference type="PANTHER" id="PTHR23221:SF7">
    <property type="entry name" value="PHOSPHATIDYLINOSITOL-GLYCAN-SPECIFIC PHOSPHOLIPASE D"/>
    <property type="match status" value="1"/>
</dbReference>
<dbReference type="GeneID" id="90073552"/>
<keyword evidence="4" id="KW-1185">Reference proteome</keyword>